<organism evidence="3 4">
    <name type="scientific">Leucocoprinus birnbaumii</name>
    <dbReference type="NCBI Taxonomy" id="56174"/>
    <lineage>
        <taxon>Eukaryota</taxon>
        <taxon>Fungi</taxon>
        <taxon>Dikarya</taxon>
        <taxon>Basidiomycota</taxon>
        <taxon>Agaricomycotina</taxon>
        <taxon>Agaricomycetes</taxon>
        <taxon>Agaricomycetidae</taxon>
        <taxon>Agaricales</taxon>
        <taxon>Agaricineae</taxon>
        <taxon>Agaricaceae</taxon>
        <taxon>Leucocoprinus</taxon>
    </lineage>
</organism>
<feature type="compositionally biased region" description="Acidic residues" evidence="1">
    <location>
        <begin position="156"/>
        <end position="195"/>
    </location>
</feature>
<dbReference type="Proteomes" id="UP001213000">
    <property type="component" value="Unassembled WGS sequence"/>
</dbReference>
<feature type="compositionally biased region" description="Polar residues" evidence="1">
    <location>
        <begin position="211"/>
        <end position="222"/>
    </location>
</feature>
<feature type="compositionally biased region" description="Polar residues" evidence="1">
    <location>
        <begin position="123"/>
        <end position="137"/>
    </location>
</feature>
<feature type="region of interest" description="Disordered" evidence="1">
    <location>
        <begin position="236"/>
        <end position="272"/>
    </location>
</feature>
<evidence type="ECO:0000256" key="1">
    <source>
        <dbReference type="SAM" id="MobiDB-lite"/>
    </source>
</evidence>
<sequence length="611" mass="68222">MDREKDLTDLKTQKNCAKKALCKQANKEHNKELIKATKKLRKAKVNAITEAGWMVDAPLQCSKRAASPLPANGEKPKKRQKSTQVIHPGNVDTTKTASSQKATSAPAKSTTSTAASSQKTTKFKPSTQQGLAASQKNSKPKPRNCEASHESSASLSEEEDKEDKEVEDEPEEEYKEEEDDLEKEDNLEGESELEEEAKALFLPEDSDEKNITTGEQEPQLSTNKASALFNNDNNIVNVTSSRNSLPSSQIPSQSPPFKDTTNKGPKAHHTQAKYCKGTKSDEVFSRARQQPEVLKACSSPQKKHLKLVHCSVQADGKMVWPSYLLLSNTGLRPQDLVIKALVKHAISTCEGWLVFEHAFPEIRDRDGFCSQLMLSLADTLVKENPDNDQFMMLQKRVNEDKHFLTTTGNWALNCLSHAHSLIWSAAAIHISYYCLGDGEECRWCIQILLDQNAFVYPGCWTVDEKGNDAWVVTPNDIYLSPAIIKTLRHSCFATVKSLGSQNLRRFTSSIPDSTEKEIPIPLVALAITTILFALNQWASGDFIEDSFKGEFQYATYMKHVGYLEGLKLNKLSLFHTTMSQLYQEVRNKEIDIGSKATEANPFTLFSDIVQQ</sequence>
<dbReference type="EMBL" id="JANIEX010000752">
    <property type="protein sequence ID" value="KAJ3563502.1"/>
    <property type="molecule type" value="Genomic_DNA"/>
</dbReference>
<proteinExistence type="predicted"/>
<reference evidence="3" key="1">
    <citation type="submission" date="2022-07" db="EMBL/GenBank/DDBJ databases">
        <title>Genome Sequence of Leucocoprinus birnbaumii.</title>
        <authorList>
            <person name="Buettner E."/>
        </authorList>
    </citation>
    <scope>NUCLEOTIDE SEQUENCE</scope>
    <source>
        <strain evidence="3">VT141</strain>
    </source>
</reference>
<keyword evidence="4" id="KW-1185">Reference proteome</keyword>
<evidence type="ECO:0000313" key="3">
    <source>
        <dbReference type="EMBL" id="KAJ3563502.1"/>
    </source>
</evidence>
<feature type="region of interest" description="Disordered" evidence="1">
    <location>
        <begin position="64"/>
        <end position="222"/>
    </location>
</feature>
<protein>
    <recommendedName>
        <fullName evidence="2">DUF6532 domain-containing protein</fullName>
    </recommendedName>
</protein>
<dbReference type="Pfam" id="PF20149">
    <property type="entry name" value="DUF6532"/>
    <property type="match status" value="1"/>
</dbReference>
<feature type="compositionally biased region" description="Polar residues" evidence="1">
    <location>
        <begin position="236"/>
        <end position="245"/>
    </location>
</feature>
<accession>A0AAD5VLD3</accession>
<feature type="compositionally biased region" description="Low complexity" evidence="1">
    <location>
        <begin position="93"/>
        <end position="120"/>
    </location>
</feature>
<evidence type="ECO:0000313" key="4">
    <source>
        <dbReference type="Proteomes" id="UP001213000"/>
    </source>
</evidence>
<evidence type="ECO:0000259" key="2">
    <source>
        <dbReference type="Pfam" id="PF20149"/>
    </source>
</evidence>
<dbReference type="InterPro" id="IPR045341">
    <property type="entry name" value="DUF6532"/>
</dbReference>
<feature type="domain" description="DUF6532" evidence="2">
    <location>
        <begin position="345"/>
        <end position="564"/>
    </location>
</feature>
<gene>
    <name evidence="3" type="ORF">NP233_g8902</name>
</gene>
<comment type="caution">
    <text evidence="3">The sequence shown here is derived from an EMBL/GenBank/DDBJ whole genome shotgun (WGS) entry which is preliminary data.</text>
</comment>
<dbReference type="AlphaFoldDB" id="A0AAD5VLD3"/>
<feature type="compositionally biased region" description="Low complexity" evidence="1">
    <location>
        <begin position="246"/>
        <end position="256"/>
    </location>
</feature>
<name>A0AAD5VLD3_9AGAR</name>